<organism evidence="2 3">
    <name type="scientific">Elysia crispata</name>
    <name type="common">lettuce slug</name>
    <dbReference type="NCBI Taxonomy" id="231223"/>
    <lineage>
        <taxon>Eukaryota</taxon>
        <taxon>Metazoa</taxon>
        <taxon>Spiralia</taxon>
        <taxon>Lophotrochozoa</taxon>
        <taxon>Mollusca</taxon>
        <taxon>Gastropoda</taxon>
        <taxon>Heterobranchia</taxon>
        <taxon>Euthyneura</taxon>
        <taxon>Panpulmonata</taxon>
        <taxon>Sacoglossa</taxon>
        <taxon>Placobranchoidea</taxon>
        <taxon>Plakobranchidae</taxon>
        <taxon>Elysia</taxon>
    </lineage>
</organism>
<feature type="region of interest" description="Disordered" evidence="1">
    <location>
        <begin position="613"/>
        <end position="673"/>
    </location>
</feature>
<sequence length="673" mass="76111">MGPVWELCADTAFLNESNLQSMHSVEGRDGRYLAAEPATGYNKRPHREELKWRLVSEGTGYRHRSSLGHHLAKEGIREVSNQRNKKDDHLTCKTRNKMAGYAKEVATNKENLNGHNKNSRHSNLKRETEDKNIRIINNKLKRSLQKFHHLHRHKTCHQLYNNEDLNRNGRYLQSQRTYRNDTPGYCLGHEHYGASNLRHRRRQSQHADQHKRGVVTWEDIDHKTGHNTSVNKGDYRDFGVTDKSNNWLFNWLFKKEDPRKAEERFYGGLQSKRRSKLDPEKEKQEVEQRFRAATSPHSTFPQAPPRRPGQSVVDESVNTLSLEAEDDEENAAEMNILGVSTNDAVMGRRLLAHRPLPYGSFKTVSLLLDSPKLARKANDLSVFVTAHDMPPLATRLQPYVPFDTSKPTLKSQLKEGVKKGEEEGSTVRLPPVQFRPQVDTEKGPLPRPFHHQGVAWPLAFATQPPYVCPGHEASGVHQPVGVLQTDVVPARPLKARAWELDTEIPAWISPLYKPYGIGGPFGRHGPFVEPKLMEADSRWDEVVRLADAIGALDIPGVVTESGRLDLTGLCGGYVQLKKEEEARIARQQRWTCKSCVAVQNWFKKTKAKFGKKTVVAKESEGEDNKEEGGKKDETSQKKEEIKKEAEEVEEAPAEEAAAPVEETAAAPAEGEAT</sequence>
<feature type="compositionally biased region" description="Low complexity" evidence="1">
    <location>
        <begin position="654"/>
        <end position="673"/>
    </location>
</feature>
<evidence type="ECO:0000256" key="1">
    <source>
        <dbReference type="SAM" id="MobiDB-lite"/>
    </source>
</evidence>
<dbReference type="Proteomes" id="UP001283361">
    <property type="component" value="Unassembled WGS sequence"/>
</dbReference>
<feature type="region of interest" description="Disordered" evidence="1">
    <location>
        <begin position="265"/>
        <end position="312"/>
    </location>
</feature>
<name>A0AAE1CXH9_9GAST</name>
<feature type="compositionally biased region" description="Basic and acidic residues" evidence="1">
    <location>
        <begin position="626"/>
        <end position="645"/>
    </location>
</feature>
<keyword evidence="3" id="KW-1185">Reference proteome</keyword>
<evidence type="ECO:0000313" key="2">
    <source>
        <dbReference type="EMBL" id="KAK3743111.1"/>
    </source>
</evidence>
<feature type="compositionally biased region" description="Basic and acidic residues" evidence="1">
    <location>
        <begin position="276"/>
        <end position="290"/>
    </location>
</feature>
<proteinExistence type="predicted"/>
<gene>
    <name evidence="2" type="ORF">RRG08_063973</name>
</gene>
<evidence type="ECO:0000313" key="3">
    <source>
        <dbReference type="Proteomes" id="UP001283361"/>
    </source>
</evidence>
<accession>A0AAE1CXH9</accession>
<protein>
    <submittedName>
        <fullName evidence="2">Uncharacterized protein</fullName>
    </submittedName>
</protein>
<comment type="caution">
    <text evidence="2">The sequence shown here is derived from an EMBL/GenBank/DDBJ whole genome shotgun (WGS) entry which is preliminary data.</text>
</comment>
<dbReference type="EMBL" id="JAWDGP010006323">
    <property type="protein sequence ID" value="KAK3743111.1"/>
    <property type="molecule type" value="Genomic_DNA"/>
</dbReference>
<dbReference type="AlphaFoldDB" id="A0AAE1CXH9"/>
<reference evidence="2" key="1">
    <citation type="journal article" date="2023" name="G3 (Bethesda)">
        <title>A reference genome for the long-term kleptoplast-retaining sea slug Elysia crispata morphotype clarki.</title>
        <authorList>
            <person name="Eastman K.E."/>
            <person name="Pendleton A.L."/>
            <person name="Shaikh M.A."/>
            <person name="Suttiyut T."/>
            <person name="Ogas R."/>
            <person name="Tomko P."/>
            <person name="Gavelis G."/>
            <person name="Widhalm J.R."/>
            <person name="Wisecaver J.H."/>
        </authorList>
    </citation>
    <scope>NUCLEOTIDE SEQUENCE</scope>
    <source>
        <strain evidence="2">ECLA1</strain>
    </source>
</reference>